<feature type="transmembrane region" description="Helical" evidence="2">
    <location>
        <begin position="139"/>
        <end position="157"/>
    </location>
</feature>
<evidence type="ECO:0000313" key="4">
    <source>
        <dbReference type="Proteomes" id="UP000324194"/>
    </source>
</evidence>
<accession>A0A5E4PHE5</accession>
<feature type="region of interest" description="Disordered" evidence="1">
    <location>
        <begin position="365"/>
        <end position="390"/>
    </location>
</feature>
<dbReference type="KEGG" id="asip:AQUSIP_16450"/>
<reference evidence="3 4" key="1">
    <citation type="submission" date="2019-08" db="EMBL/GenBank/DDBJ databases">
        <authorList>
            <person name="Guy L."/>
        </authorList>
    </citation>
    <scope>NUCLEOTIDE SEQUENCE [LARGE SCALE GENOMIC DNA]</scope>
    <source>
        <strain evidence="3 4">SGT-108</strain>
    </source>
</reference>
<dbReference type="RefSeq" id="WP_148339556.1">
    <property type="nucleotide sequence ID" value="NZ_LR699119.1"/>
</dbReference>
<keyword evidence="2" id="KW-1133">Transmembrane helix</keyword>
<dbReference type="Proteomes" id="UP000324194">
    <property type="component" value="Chromosome 1"/>
</dbReference>
<gene>
    <name evidence="3" type="ORF">AQUSIP_16450</name>
</gene>
<keyword evidence="2" id="KW-0472">Membrane</keyword>
<name>A0A5E4PHE5_9COXI</name>
<feature type="transmembrane region" description="Helical" evidence="2">
    <location>
        <begin position="312"/>
        <end position="333"/>
    </location>
</feature>
<feature type="transmembrane region" description="Helical" evidence="2">
    <location>
        <begin position="101"/>
        <end position="119"/>
    </location>
</feature>
<evidence type="ECO:0000256" key="2">
    <source>
        <dbReference type="SAM" id="Phobius"/>
    </source>
</evidence>
<evidence type="ECO:0000256" key="1">
    <source>
        <dbReference type="SAM" id="MobiDB-lite"/>
    </source>
</evidence>
<evidence type="ECO:0000313" key="3">
    <source>
        <dbReference type="EMBL" id="VVC76334.1"/>
    </source>
</evidence>
<keyword evidence="2" id="KW-0812">Transmembrane</keyword>
<feature type="region of interest" description="Disordered" evidence="1">
    <location>
        <begin position="413"/>
        <end position="439"/>
    </location>
</feature>
<organism evidence="3 4">
    <name type="scientific">Aquicella siphonis</name>
    <dbReference type="NCBI Taxonomy" id="254247"/>
    <lineage>
        <taxon>Bacteria</taxon>
        <taxon>Pseudomonadati</taxon>
        <taxon>Pseudomonadota</taxon>
        <taxon>Gammaproteobacteria</taxon>
        <taxon>Legionellales</taxon>
        <taxon>Coxiellaceae</taxon>
        <taxon>Aquicella</taxon>
    </lineage>
</organism>
<keyword evidence="4" id="KW-1185">Reference proteome</keyword>
<dbReference type="AlphaFoldDB" id="A0A5E4PHE5"/>
<protein>
    <submittedName>
        <fullName evidence="3">Uncharacterized protein</fullName>
    </submittedName>
</protein>
<dbReference type="EMBL" id="LR699119">
    <property type="protein sequence ID" value="VVC76334.1"/>
    <property type="molecule type" value="Genomic_DNA"/>
</dbReference>
<feature type="compositionally biased region" description="Polar residues" evidence="1">
    <location>
        <begin position="371"/>
        <end position="390"/>
    </location>
</feature>
<proteinExistence type="predicted"/>
<sequence>MSFWSRLKDYVVTGISVVSRAIYNGGQGFYSLIKVMDYFKATGHPAATAAIGVGVTGTVGSTFLVKTVPTYSQVSSSPQNEEQAPLGWGGWITDGALKTSGMIYGGMNAVSAYFLTTLISEGLNNLVSAEAETALWKDILIQIGAVIVAGATLYNYYTNDYRYIKQNTRIIGESVDERHFALNKSMAKTLATSSLNLVTYPMQAFFFAKPSIAGLPYLGKALGTTGTNILSGLASGTTLLTVVSWLPSVYKHFNQQPGADAQAVVIPANCKTISYKIASYTTGTLDSLGSNGLGPFISVIFTMNTLFQLNPYGWIIGLAALCGLNAFFMNLLFSTKEGTDSTLNLLYASDMPPASAQETRRLLDNTPDLETGTSSPDQSDSETSTRGNIQGFYSPQAQRAVAHLFPSSAAGDSVLPVSGPAHTSTPVPVAESARLRSSK</sequence>
<feature type="transmembrane region" description="Helical" evidence="2">
    <location>
        <begin position="229"/>
        <end position="247"/>
    </location>
</feature>